<accession>A0A4R6FGB7</accession>
<comment type="caution">
    <text evidence="1">The sequence shown here is derived from an EMBL/GenBank/DDBJ whole genome shotgun (WGS) entry which is preliminary data.</text>
</comment>
<dbReference type="EMBL" id="SNWD01000010">
    <property type="protein sequence ID" value="TDN80217.1"/>
    <property type="molecule type" value="Genomic_DNA"/>
</dbReference>
<name>A0A4R6FGB7_9SPHN</name>
<gene>
    <name evidence="1" type="ORF">EV664_1108</name>
</gene>
<proteinExistence type="predicted"/>
<evidence type="ECO:0000313" key="1">
    <source>
        <dbReference type="EMBL" id="TDN80217.1"/>
    </source>
</evidence>
<evidence type="ECO:0000313" key="2">
    <source>
        <dbReference type="Proteomes" id="UP000295493"/>
    </source>
</evidence>
<organism evidence="1 2">
    <name type="scientific">Stakelama pacifica</name>
    <dbReference type="NCBI Taxonomy" id="517720"/>
    <lineage>
        <taxon>Bacteria</taxon>
        <taxon>Pseudomonadati</taxon>
        <taxon>Pseudomonadota</taxon>
        <taxon>Alphaproteobacteria</taxon>
        <taxon>Sphingomonadales</taxon>
        <taxon>Sphingomonadaceae</taxon>
        <taxon>Stakelama</taxon>
    </lineage>
</organism>
<protein>
    <submittedName>
        <fullName evidence="1">Uncharacterized protein</fullName>
    </submittedName>
</protein>
<dbReference type="Proteomes" id="UP000295493">
    <property type="component" value="Unassembled WGS sequence"/>
</dbReference>
<dbReference type="RefSeq" id="WP_162848854.1">
    <property type="nucleotide sequence ID" value="NZ_SNWD01000010.1"/>
</dbReference>
<dbReference type="AlphaFoldDB" id="A0A4R6FGB7"/>
<sequence>MCDVILGGCNIRDTIVVREQIASGQCLKAALADDVSFAADRCQFFEF</sequence>
<reference evidence="1 2" key="1">
    <citation type="submission" date="2019-03" db="EMBL/GenBank/DDBJ databases">
        <title>Genomic Encyclopedia of Type Strains, Phase IV (KMG-IV): sequencing the most valuable type-strain genomes for metagenomic binning, comparative biology and taxonomic classification.</title>
        <authorList>
            <person name="Goeker M."/>
        </authorList>
    </citation>
    <scope>NUCLEOTIDE SEQUENCE [LARGE SCALE GENOMIC DNA]</scope>
    <source>
        <strain evidence="1 2">DSM 25059</strain>
    </source>
</reference>
<keyword evidence="2" id="KW-1185">Reference proteome</keyword>